<keyword evidence="6 8" id="KW-1133">Transmembrane helix</keyword>
<dbReference type="Pfam" id="PF00528">
    <property type="entry name" value="BPD_transp_1"/>
    <property type="match status" value="1"/>
</dbReference>
<feature type="transmembrane region" description="Helical" evidence="8">
    <location>
        <begin position="20"/>
        <end position="45"/>
    </location>
</feature>
<comment type="similarity">
    <text evidence="2">Belongs to the binding-protein-dependent transport system permease family. HisMQ subfamily.</text>
</comment>
<evidence type="ECO:0000256" key="7">
    <source>
        <dbReference type="ARBA" id="ARBA00023136"/>
    </source>
</evidence>
<dbReference type="PANTHER" id="PTHR30614">
    <property type="entry name" value="MEMBRANE COMPONENT OF AMINO ACID ABC TRANSPORTER"/>
    <property type="match status" value="1"/>
</dbReference>
<feature type="transmembrane region" description="Helical" evidence="8">
    <location>
        <begin position="151"/>
        <end position="170"/>
    </location>
</feature>
<gene>
    <name evidence="10" type="ORF">D3218_08525</name>
</gene>
<evidence type="ECO:0000259" key="9">
    <source>
        <dbReference type="PROSITE" id="PS50928"/>
    </source>
</evidence>
<evidence type="ECO:0000256" key="5">
    <source>
        <dbReference type="ARBA" id="ARBA00022692"/>
    </source>
</evidence>
<dbReference type="OrthoDB" id="7341446at2"/>
<evidence type="ECO:0000256" key="2">
    <source>
        <dbReference type="ARBA" id="ARBA00010072"/>
    </source>
</evidence>
<dbReference type="InterPro" id="IPR035906">
    <property type="entry name" value="MetI-like_sf"/>
</dbReference>
<dbReference type="PANTHER" id="PTHR30614:SF35">
    <property type="entry name" value="ABC TRANSPORTER PERMEASE PROTEIN"/>
    <property type="match status" value="1"/>
</dbReference>
<dbReference type="PROSITE" id="PS50928">
    <property type="entry name" value="ABC_TM1"/>
    <property type="match status" value="1"/>
</dbReference>
<dbReference type="AlphaFoldDB" id="A0A3A1WNF0"/>
<comment type="caution">
    <text evidence="10">The sequence shown here is derived from an EMBL/GenBank/DDBJ whole genome shotgun (WGS) entry which is preliminary data.</text>
</comment>
<dbReference type="GO" id="GO:0006865">
    <property type="term" value="P:amino acid transport"/>
    <property type="evidence" value="ECO:0007669"/>
    <property type="project" value="TreeGrafter"/>
</dbReference>
<dbReference type="InterPro" id="IPR010065">
    <property type="entry name" value="AA_ABC_transptr_permease_3TM"/>
</dbReference>
<proteinExistence type="inferred from homology"/>
<dbReference type="SUPFAM" id="SSF161098">
    <property type="entry name" value="MetI-like"/>
    <property type="match status" value="1"/>
</dbReference>
<sequence length="227" mass="24789">MTYQFDFASVLDYAPLLLHGAWITLVLSFWATVVGFVMGTACAVARTSGPKWLQMLVGAYVEIIRNTPLLIQAYFLIFGLASVGVRMPIMVGAVIALVVNIGSYTTEVMRAGIESIRTGQLEAADCLGLSRTQTFLHVVLRPAMERVYPSLSSLFILLMLGSSVLSAVGVEELFGTSNQVQSATYRNFEVFIVLGAIYLGLTLVLRVGFWALGQVIFPRRRKLGTAL</sequence>
<evidence type="ECO:0000256" key="6">
    <source>
        <dbReference type="ARBA" id="ARBA00022989"/>
    </source>
</evidence>
<evidence type="ECO:0000256" key="3">
    <source>
        <dbReference type="ARBA" id="ARBA00022448"/>
    </source>
</evidence>
<dbReference type="EMBL" id="QYRN01000004">
    <property type="protein sequence ID" value="RIY01393.1"/>
    <property type="molecule type" value="Genomic_DNA"/>
</dbReference>
<keyword evidence="4" id="KW-1003">Cell membrane</keyword>
<feature type="domain" description="ABC transmembrane type-1" evidence="9">
    <location>
        <begin position="21"/>
        <end position="209"/>
    </location>
</feature>
<comment type="subcellular location">
    <subcellularLocation>
        <location evidence="1">Cell inner membrane</location>
        <topology evidence="1">Multi-pass membrane protein</topology>
    </subcellularLocation>
    <subcellularLocation>
        <location evidence="8">Cell membrane</location>
        <topology evidence="8">Multi-pass membrane protein</topology>
    </subcellularLocation>
</comment>
<feature type="transmembrane region" description="Helical" evidence="8">
    <location>
        <begin position="190"/>
        <end position="212"/>
    </location>
</feature>
<organism evidence="10 11">
    <name type="scientific">Aureimonas flava</name>
    <dbReference type="NCBI Taxonomy" id="2320271"/>
    <lineage>
        <taxon>Bacteria</taxon>
        <taxon>Pseudomonadati</taxon>
        <taxon>Pseudomonadota</taxon>
        <taxon>Alphaproteobacteria</taxon>
        <taxon>Hyphomicrobiales</taxon>
        <taxon>Aurantimonadaceae</taxon>
        <taxon>Aureimonas</taxon>
    </lineage>
</organism>
<dbReference type="Gene3D" id="1.10.3720.10">
    <property type="entry name" value="MetI-like"/>
    <property type="match status" value="1"/>
</dbReference>
<dbReference type="NCBIfam" id="TIGR01726">
    <property type="entry name" value="HEQRo_perm_3TM"/>
    <property type="match status" value="1"/>
</dbReference>
<accession>A0A3A1WNF0</accession>
<keyword evidence="7 8" id="KW-0472">Membrane</keyword>
<keyword evidence="3 8" id="KW-0813">Transport</keyword>
<dbReference type="RefSeq" id="WP_119539573.1">
    <property type="nucleotide sequence ID" value="NZ_QYRN01000004.1"/>
</dbReference>
<dbReference type="GO" id="GO:0022857">
    <property type="term" value="F:transmembrane transporter activity"/>
    <property type="evidence" value="ECO:0007669"/>
    <property type="project" value="InterPro"/>
</dbReference>
<protein>
    <submittedName>
        <fullName evidence="10">Amino acid ABC transporter permease</fullName>
    </submittedName>
</protein>
<feature type="transmembrane region" description="Helical" evidence="8">
    <location>
        <begin position="57"/>
        <end position="81"/>
    </location>
</feature>
<name>A0A3A1WNF0_9HYPH</name>
<evidence type="ECO:0000313" key="10">
    <source>
        <dbReference type="EMBL" id="RIY01393.1"/>
    </source>
</evidence>
<evidence type="ECO:0000256" key="1">
    <source>
        <dbReference type="ARBA" id="ARBA00004429"/>
    </source>
</evidence>
<keyword evidence="11" id="KW-1185">Reference proteome</keyword>
<dbReference type="GO" id="GO:0043190">
    <property type="term" value="C:ATP-binding cassette (ABC) transporter complex"/>
    <property type="evidence" value="ECO:0007669"/>
    <property type="project" value="InterPro"/>
</dbReference>
<dbReference type="CDD" id="cd06261">
    <property type="entry name" value="TM_PBP2"/>
    <property type="match status" value="1"/>
</dbReference>
<dbReference type="InterPro" id="IPR000515">
    <property type="entry name" value="MetI-like"/>
</dbReference>
<dbReference type="Proteomes" id="UP000265750">
    <property type="component" value="Unassembled WGS sequence"/>
</dbReference>
<reference evidence="11" key="1">
    <citation type="submission" date="2018-09" db="EMBL/GenBank/DDBJ databases">
        <authorList>
            <person name="Tuo L."/>
        </authorList>
    </citation>
    <scope>NUCLEOTIDE SEQUENCE [LARGE SCALE GENOMIC DNA]</scope>
    <source>
        <strain evidence="11">M2BS4Y-1</strain>
    </source>
</reference>
<keyword evidence="5 8" id="KW-0812">Transmembrane</keyword>
<dbReference type="InterPro" id="IPR043429">
    <property type="entry name" value="ArtM/GltK/GlnP/TcyL/YhdX-like"/>
</dbReference>
<evidence type="ECO:0000313" key="11">
    <source>
        <dbReference type="Proteomes" id="UP000265750"/>
    </source>
</evidence>
<evidence type="ECO:0000256" key="4">
    <source>
        <dbReference type="ARBA" id="ARBA00022475"/>
    </source>
</evidence>
<evidence type="ECO:0000256" key="8">
    <source>
        <dbReference type="RuleBase" id="RU363032"/>
    </source>
</evidence>
<feature type="transmembrane region" description="Helical" evidence="8">
    <location>
        <begin position="87"/>
        <end position="105"/>
    </location>
</feature>